<gene>
    <name evidence="10" type="ORF">AMS66_17940</name>
</gene>
<evidence type="ECO:0000256" key="3">
    <source>
        <dbReference type="ARBA" id="ARBA00022741"/>
    </source>
</evidence>
<evidence type="ECO:0000256" key="6">
    <source>
        <dbReference type="ARBA" id="ARBA00063934"/>
    </source>
</evidence>
<comment type="caution">
    <text evidence="10">The sequence shown here is derived from an EMBL/GenBank/DDBJ whole genome shotgun (WGS) entry which is preliminary data.</text>
</comment>
<protein>
    <recommendedName>
        <fullName evidence="8">Carnitine transport ATP-binding protein OpuCA</fullName>
        <ecNumber evidence="7">7.6.2.9</ecNumber>
    </recommendedName>
</protein>
<evidence type="ECO:0000256" key="5">
    <source>
        <dbReference type="ARBA" id="ARBA00052482"/>
    </source>
</evidence>
<dbReference type="Pfam" id="PF00005">
    <property type="entry name" value="ABC_tran"/>
    <property type="match status" value="1"/>
</dbReference>
<dbReference type="InterPro" id="IPR003593">
    <property type="entry name" value="AAA+_ATPase"/>
</dbReference>
<dbReference type="InterPro" id="IPR027417">
    <property type="entry name" value="P-loop_NTPase"/>
</dbReference>
<dbReference type="InterPro" id="IPR003439">
    <property type="entry name" value="ABC_transporter-like_ATP-bd"/>
</dbReference>
<dbReference type="OrthoDB" id="9802264at2"/>
<dbReference type="FunFam" id="3.40.50.300:FF:000425">
    <property type="entry name" value="Probable ABC transporter, ATP-binding subunit"/>
    <property type="match status" value="1"/>
</dbReference>
<dbReference type="EMBL" id="LITU01000065">
    <property type="protein sequence ID" value="KOY15121.1"/>
    <property type="molecule type" value="Genomic_DNA"/>
</dbReference>
<evidence type="ECO:0000256" key="1">
    <source>
        <dbReference type="ARBA" id="ARBA00005417"/>
    </source>
</evidence>
<proteinExistence type="inferred from homology"/>
<dbReference type="Proteomes" id="UP000037688">
    <property type="component" value="Unassembled WGS sequence"/>
</dbReference>
<comment type="catalytic activity">
    <reaction evidence="5">
        <text>a quaternary ammonium(out) + ATP + H2O = a quaternary ammonium(in) + ADP + phosphate + H(+)</text>
        <dbReference type="Rhea" id="RHEA:11036"/>
        <dbReference type="ChEBI" id="CHEBI:15377"/>
        <dbReference type="ChEBI" id="CHEBI:15378"/>
        <dbReference type="ChEBI" id="CHEBI:30616"/>
        <dbReference type="ChEBI" id="CHEBI:35267"/>
        <dbReference type="ChEBI" id="CHEBI:43474"/>
        <dbReference type="ChEBI" id="CHEBI:456216"/>
        <dbReference type="EC" id="7.6.2.9"/>
    </reaction>
</comment>
<accession>A0A0N0C409</accession>
<dbReference type="PROSITE" id="PS00211">
    <property type="entry name" value="ABC_TRANSPORTER_1"/>
    <property type="match status" value="1"/>
</dbReference>
<organism evidence="10 11">
    <name type="scientific">Paenibacillus xylanivorans</name>
    <dbReference type="NCBI Taxonomy" id="1705561"/>
    <lineage>
        <taxon>Bacteria</taxon>
        <taxon>Bacillati</taxon>
        <taxon>Bacillota</taxon>
        <taxon>Bacilli</taxon>
        <taxon>Bacillales</taxon>
        <taxon>Paenibacillaceae</taxon>
        <taxon>Paenibacillus</taxon>
    </lineage>
</organism>
<keyword evidence="11" id="KW-1185">Reference proteome</keyword>
<evidence type="ECO:0000259" key="9">
    <source>
        <dbReference type="PROSITE" id="PS50893"/>
    </source>
</evidence>
<evidence type="ECO:0000256" key="4">
    <source>
        <dbReference type="ARBA" id="ARBA00022840"/>
    </source>
</evidence>
<dbReference type="InterPro" id="IPR000644">
    <property type="entry name" value="CBS_dom"/>
</dbReference>
<name>A0A0N0C409_9BACL</name>
<dbReference type="SUPFAM" id="SSF52540">
    <property type="entry name" value="P-loop containing nucleoside triphosphate hydrolases"/>
    <property type="match status" value="1"/>
</dbReference>
<dbReference type="PATRIC" id="fig|1705561.3.peg.3698"/>
<dbReference type="PANTHER" id="PTHR43117:SF4">
    <property type="entry name" value="OSMOPROTECTANT IMPORT ATP-BINDING PROTEIN OSMV"/>
    <property type="match status" value="1"/>
</dbReference>
<feature type="domain" description="ABC transporter" evidence="9">
    <location>
        <begin position="2"/>
        <end position="237"/>
    </location>
</feature>
<sequence length="347" mass="39115">MIQFENVSKQYPDGTQALRQVNLNINKGELFVMIGPSGCGKTTMLKMINRLIDRTDGVVRINERPIDEYNIHELRWNIGYVLQQIALFPHMTIAENISVVPELRKWKSEQIKERVHTLLDMVGLEGTTYSDRKPAELSGGQQQRIGVLRALAADPEIVLMDEPFSALDPISREKLQDDILDIQRQMKKTIVFVTHDIQEAMKLGDRICIMKDGQVLQVGTPEELIQQPANEFVRDFVGSPGPDRSSQPVSGGYGTTHELQKASHEQERLTSLFDLESIMSPLAPGHVPKSAKSAVPVSITLPDFVEIMASHDHLLVEKDHQIIGQVSRADLIRYWSDQLQERGEGHE</sequence>
<reference evidence="10 11" key="1">
    <citation type="submission" date="2015-08" db="EMBL/GenBank/DDBJ databases">
        <title>Draft genome sequence of cellulolytic and xylanolytic Paenibacillus sp. A59, isolated from a decaying forest soil from Patagonia, Argentina.</title>
        <authorList>
            <person name="Ghio S."/>
            <person name="Caceres A.M."/>
            <person name="Talia P."/>
            <person name="Grasso D."/>
            <person name="Campos E."/>
        </authorList>
    </citation>
    <scope>NUCLEOTIDE SEQUENCE [LARGE SCALE GENOMIC DNA]</scope>
    <source>
        <strain evidence="10 11">A59</strain>
    </source>
</reference>
<dbReference type="GO" id="GO:0005524">
    <property type="term" value="F:ATP binding"/>
    <property type="evidence" value="ECO:0007669"/>
    <property type="project" value="UniProtKB-KW"/>
</dbReference>
<dbReference type="SMART" id="SM00382">
    <property type="entry name" value="AAA"/>
    <property type="match status" value="1"/>
</dbReference>
<evidence type="ECO:0000313" key="11">
    <source>
        <dbReference type="Proteomes" id="UP000037688"/>
    </source>
</evidence>
<dbReference type="Gene3D" id="3.40.50.300">
    <property type="entry name" value="P-loop containing nucleotide triphosphate hydrolases"/>
    <property type="match status" value="1"/>
</dbReference>
<comment type="similarity">
    <text evidence="1">Belongs to the ABC transporter superfamily.</text>
</comment>
<dbReference type="PANTHER" id="PTHR43117">
    <property type="entry name" value="OSMOPROTECTANT IMPORT ATP-BINDING PROTEIN OSMV"/>
    <property type="match status" value="1"/>
</dbReference>
<dbReference type="EC" id="7.6.2.9" evidence="7"/>
<evidence type="ECO:0000256" key="2">
    <source>
        <dbReference type="ARBA" id="ARBA00022448"/>
    </source>
</evidence>
<dbReference type="RefSeq" id="WP_053782104.1">
    <property type="nucleotide sequence ID" value="NZ_LITU01000065.1"/>
</dbReference>
<dbReference type="GO" id="GO:0016887">
    <property type="term" value="F:ATP hydrolysis activity"/>
    <property type="evidence" value="ECO:0007669"/>
    <property type="project" value="InterPro"/>
</dbReference>
<evidence type="ECO:0000256" key="8">
    <source>
        <dbReference type="ARBA" id="ARBA00070305"/>
    </source>
</evidence>
<dbReference type="InterPro" id="IPR017871">
    <property type="entry name" value="ABC_transporter-like_CS"/>
</dbReference>
<evidence type="ECO:0000313" key="10">
    <source>
        <dbReference type="EMBL" id="KOY15121.1"/>
    </source>
</evidence>
<comment type="subunit">
    <text evidence="6">The complex is composed of two ATP-binding proteins (OpuCA), two transmembrane proteins (OpuCB and OpuCD) and a solute-binding protein (OpuCC).</text>
</comment>
<dbReference type="GO" id="GO:0015418">
    <property type="term" value="F:ABC-type quaternary ammonium compound transporting activity"/>
    <property type="evidence" value="ECO:0007669"/>
    <property type="project" value="UniProtKB-EC"/>
</dbReference>
<keyword evidence="4 10" id="KW-0067">ATP-binding</keyword>
<dbReference type="AlphaFoldDB" id="A0A0N0C409"/>
<keyword evidence="3" id="KW-0547">Nucleotide-binding</keyword>
<dbReference type="PROSITE" id="PS50893">
    <property type="entry name" value="ABC_TRANSPORTER_2"/>
    <property type="match status" value="1"/>
</dbReference>
<evidence type="ECO:0000256" key="7">
    <source>
        <dbReference type="ARBA" id="ARBA00066388"/>
    </source>
</evidence>
<dbReference type="Pfam" id="PF00571">
    <property type="entry name" value="CBS"/>
    <property type="match status" value="1"/>
</dbReference>
<keyword evidence="2" id="KW-0813">Transport</keyword>